<gene>
    <name evidence="1" type="ORF">NE237_030700</name>
</gene>
<comment type="caution">
    <text evidence="1">The sequence shown here is derived from an EMBL/GenBank/DDBJ whole genome shotgun (WGS) entry which is preliminary data.</text>
</comment>
<dbReference type="EMBL" id="JAMYWD010000012">
    <property type="protein sequence ID" value="KAJ4953868.1"/>
    <property type="molecule type" value="Genomic_DNA"/>
</dbReference>
<proteinExistence type="predicted"/>
<evidence type="ECO:0000313" key="1">
    <source>
        <dbReference type="EMBL" id="KAJ4953868.1"/>
    </source>
</evidence>
<dbReference type="AlphaFoldDB" id="A0A9Q0JXJ5"/>
<name>A0A9Q0JXJ5_9MAGN</name>
<protein>
    <submittedName>
        <fullName evidence="1">Uncharacterized protein</fullName>
    </submittedName>
</protein>
<reference evidence="1" key="1">
    <citation type="journal article" date="2023" name="Plant J.">
        <title>The genome of the king protea, Protea cynaroides.</title>
        <authorList>
            <person name="Chang J."/>
            <person name="Duong T.A."/>
            <person name="Schoeman C."/>
            <person name="Ma X."/>
            <person name="Roodt D."/>
            <person name="Barker N."/>
            <person name="Li Z."/>
            <person name="Van de Peer Y."/>
            <person name="Mizrachi E."/>
        </authorList>
    </citation>
    <scope>NUCLEOTIDE SEQUENCE</scope>
    <source>
        <tissue evidence="1">Young leaves</tissue>
    </source>
</reference>
<accession>A0A9Q0JXJ5</accession>
<keyword evidence="2" id="KW-1185">Reference proteome</keyword>
<organism evidence="1 2">
    <name type="scientific">Protea cynaroides</name>
    <dbReference type="NCBI Taxonomy" id="273540"/>
    <lineage>
        <taxon>Eukaryota</taxon>
        <taxon>Viridiplantae</taxon>
        <taxon>Streptophyta</taxon>
        <taxon>Embryophyta</taxon>
        <taxon>Tracheophyta</taxon>
        <taxon>Spermatophyta</taxon>
        <taxon>Magnoliopsida</taxon>
        <taxon>Proteales</taxon>
        <taxon>Proteaceae</taxon>
        <taxon>Protea</taxon>
    </lineage>
</organism>
<sequence>MMGIRPWKRERERESDGKSKCISCLRRKVLERKIEASPCNTTITRKKKTNPKTSPSNPTLKHLHLHLTLVSPIRVTITTIFIPKITAIFIATIGSFSASSESHDSPSNLLNFVR</sequence>
<dbReference type="Proteomes" id="UP001141806">
    <property type="component" value="Unassembled WGS sequence"/>
</dbReference>
<evidence type="ECO:0000313" key="2">
    <source>
        <dbReference type="Proteomes" id="UP001141806"/>
    </source>
</evidence>